<dbReference type="InterPro" id="IPR011989">
    <property type="entry name" value="ARM-like"/>
</dbReference>
<name>A0A9D5HMR3_9LILI</name>
<dbReference type="SUPFAM" id="SSF48371">
    <property type="entry name" value="ARM repeat"/>
    <property type="match status" value="1"/>
</dbReference>
<keyword evidence="5" id="KW-1185">Reference proteome</keyword>
<dbReference type="EC" id="2.3.2.27" evidence="2"/>
<evidence type="ECO:0000259" key="3">
    <source>
        <dbReference type="Pfam" id="PF25598"/>
    </source>
</evidence>
<reference evidence="4" key="1">
    <citation type="submission" date="2021-03" db="EMBL/GenBank/DDBJ databases">
        <authorList>
            <person name="Li Z."/>
            <person name="Yang C."/>
        </authorList>
    </citation>
    <scope>NUCLEOTIDE SEQUENCE</scope>
    <source>
        <strain evidence="4">Dzin_1.0</strain>
        <tissue evidence="4">Leaf</tissue>
    </source>
</reference>
<dbReference type="OrthoDB" id="10064100at2759"/>
<dbReference type="Proteomes" id="UP001085076">
    <property type="component" value="Miscellaneous, Linkage group lg02"/>
</dbReference>
<evidence type="ECO:0000313" key="4">
    <source>
        <dbReference type="EMBL" id="KAJ0981242.1"/>
    </source>
</evidence>
<dbReference type="InterPro" id="IPR016024">
    <property type="entry name" value="ARM-type_fold"/>
</dbReference>
<protein>
    <recommendedName>
        <fullName evidence="2 3">U-box domain-containing protein</fullName>
        <ecNumber evidence="2">2.3.2.27</ecNumber>
    </recommendedName>
    <alternativeName>
        <fullName evidence="2">RING-type E3 ubiquitin transferase PUB</fullName>
    </alternativeName>
</protein>
<dbReference type="GO" id="GO:0016567">
    <property type="term" value="P:protein ubiquitination"/>
    <property type="evidence" value="ECO:0007669"/>
    <property type="project" value="UniProtKB-UniRule"/>
</dbReference>
<sequence length="315" mass="35070">MATLARSQRSTVKTSLKGKMNTSASIPVTPMKVEELLSGIALASRRGDQYRCGELVAEMKRLVKESQRNRQYITEAGTGRVLSSSFELFSRTSVENSNNFVLEEILSVLSCLFPLDEEALRCLSSPESMNSIISILKSGRLSGRLNAVKASLAIIFHLISSNEKNAIRFVEMNLVSMLLEILVDSEKSMCERVLVVLDGVLSYESGMENARLNALVMPVLVKKMFRVSEMATELAVSALWKLCCKKEEEDGKRVKCLIECLQFGAFQKLLLLLQVGCSERTKEKATELLRLLNGYRAKGGECIDSMDFKGIKRAF</sequence>
<evidence type="ECO:0000256" key="1">
    <source>
        <dbReference type="ARBA" id="ARBA00022786"/>
    </source>
</evidence>
<dbReference type="EMBL" id="JAGGNH010000002">
    <property type="protein sequence ID" value="KAJ0981242.1"/>
    <property type="molecule type" value="Genomic_DNA"/>
</dbReference>
<dbReference type="InterPro" id="IPR045185">
    <property type="entry name" value="PUB22/23/24-like"/>
</dbReference>
<dbReference type="Pfam" id="PF25598">
    <property type="entry name" value="ARM_PUB"/>
    <property type="match status" value="1"/>
</dbReference>
<dbReference type="Gene3D" id="1.25.10.10">
    <property type="entry name" value="Leucine-rich Repeat Variant"/>
    <property type="match status" value="1"/>
</dbReference>
<reference evidence="4" key="2">
    <citation type="journal article" date="2022" name="Hortic Res">
        <title>The genome of Dioscorea zingiberensis sheds light on the biosynthesis, origin and evolution of the medicinally important diosgenin saponins.</title>
        <authorList>
            <person name="Li Y."/>
            <person name="Tan C."/>
            <person name="Li Z."/>
            <person name="Guo J."/>
            <person name="Li S."/>
            <person name="Chen X."/>
            <person name="Wang C."/>
            <person name="Dai X."/>
            <person name="Yang H."/>
            <person name="Song W."/>
            <person name="Hou L."/>
            <person name="Xu J."/>
            <person name="Tong Z."/>
            <person name="Xu A."/>
            <person name="Yuan X."/>
            <person name="Wang W."/>
            <person name="Yang Q."/>
            <person name="Chen L."/>
            <person name="Sun Z."/>
            <person name="Wang K."/>
            <person name="Pan B."/>
            <person name="Chen J."/>
            <person name="Bao Y."/>
            <person name="Liu F."/>
            <person name="Qi X."/>
            <person name="Gang D.R."/>
            <person name="Wen J."/>
            <person name="Li J."/>
        </authorList>
    </citation>
    <scope>NUCLEOTIDE SEQUENCE</scope>
    <source>
        <strain evidence="4">Dzin_1.0</strain>
    </source>
</reference>
<organism evidence="4 5">
    <name type="scientific">Dioscorea zingiberensis</name>
    <dbReference type="NCBI Taxonomy" id="325984"/>
    <lineage>
        <taxon>Eukaryota</taxon>
        <taxon>Viridiplantae</taxon>
        <taxon>Streptophyta</taxon>
        <taxon>Embryophyta</taxon>
        <taxon>Tracheophyta</taxon>
        <taxon>Spermatophyta</taxon>
        <taxon>Magnoliopsida</taxon>
        <taxon>Liliopsida</taxon>
        <taxon>Dioscoreales</taxon>
        <taxon>Dioscoreaceae</taxon>
        <taxon>Dioscorea</taxon>
    </lineage>
</organism>
<evidence type="ECO:0000256" key="2">
    <source>
        <dbReference type="RuleBase" id="RU369093"/>
    </source>
</evidence>
<dbReference type="AlphaFoldDB" id="A0A9D5HMR3"/>
<evidence type="ECO:0000313" key="5">
    <source>
        <dbReference type="Proteomes" id="UP001085076"/>
    </source>
</evidence>
<feature type="domain" description="U-box" evidence="3">
    <location>
        <begin position="146"/>
        <end position="309"/>
    </location>
</feature>
<comment type="catalytic activity">
    <reaction evidence="2">
        <text>S-ubiquitinyl-[E2 ubiquitin-conjugating enzyme]-L-cysteine + [acceptor protein]-L-lysine = [E2 ubiquitin-conjugating enzyme]-L-cysteine + N(6)-ubiquitinyl-[acceptor protein]-L-lysine.</text>
        <dbReference type="EC" id="2.3.2.27"/>
    </reaction>
</comment>
<proteinExistence type="predicted"/>
<dbReference type="PANTHER" id="PTHR22849:SF161">
    <property type="entry name" value="U-BOX DOMAIN-CONTAINING PROTEIN"/>
    <property type="match status" value="1"/>
</dbReference>
<dbReference type="PANTHER" id="PTHR22849">
    <property type="entry name" value="WDSAM1 PROTEIN"/>
    <property type="match status" value="1"/>
</dbReference>
<accession>A0A9D5HMR3</accession>
<comment type="caution">
    <text evidence="4">The sequence shown here is derived from an EMBL/GenBank/DDBJ whole genome shotgun (WGS) entry which is preliminary data.</text>
</comment>
<dbReference type="GO" id="GO:0061630">
    <property type="term" value="F:ubiquitin protein ligase activity"/>
    <property type="evidence" value="ECO:0007669"/>
    <property type="project" value="UniProtKB-UniRule"/>
</dbReference>
<keyword evidence="2" id="KW-0808">Transferase</keyword>
<comment type="pathway">
    <text evidence="2">Protein modification; protein ubiquitination.</text>
</comment>
<comment type="function">
    <text evidence="2">Functions as an E3 ubiquitin ligase.</text>
</comment>
<dbReference type="InterPro" id="IPR058678">
    <property type="entry name" value="ARM_PUB"/>
</dbReference>
<keyword evidence="1 2" id="KW-0833">Ubl conjugation pathway</keyword>
<gene>
    <name evidence="4" type="ORF">J5N97_009497</name>
</gene>